<feature type="compositionally biased region" description="Low complexity" evidence="1">
    <location>
        <begin position="208"/>
        <end position="222"/>
    </location>
</feature>
<dbReference type="EnsemblPlants" id="QL08p054576:mrna">
    <property type="protein sequence ID" value="QL08p054576:mrna"/>
    <property type="gene ID" value="QL08p054576"/>
</dbReference>
<dbReference type="EMBL" id="LRBV02000008">
    <property type="status" value="NOT_ANNOTATED_CDS"/>
    <property type="molecule type" value="Genomic_DNA"/>
</dbReference>
<reference evidence="2 3" key="1">
    <citation type="journal article" date="2016" name="G3 (Bethesda)">
        <title>First Draft Assembly and Annotation of the Genome of a California Endemic Oak Quercus lobata Nee (Fagaceae).</title>
        <authorList>
            <person name="Sork V.L."/>
            <person name="Fitz-Gibbon S.T."/>
            <person name="Puiu D."/>
            <person name="Crepeau M."/>
            <person name="Gugger P.F."/>
            <person name="Sherman R."/>
            <person name="Stevens K."/>
            <person name="Langley C.H."/>
            <person name="Pellegrini M."/>
            <person name="Salzberg S.L."/>
        </authorList>
    </citation>
    <scope>NUCLEOTIDE SEQUENCE [LARGE SCALE GENOMIC DNA]</scope>
    <source>
        <strain evidence="2 3">cv. SW786</strain>
    </source>
</reference>
<evidence type="ECO:0000313" key="2">
    <source>
        <dbReference type="EnsemblPlants" id="QL08p054576:mrna"/>
    </source>
</evidence>
<dbReference type="Proteomes" id="UP000594261">
    <property type="component" value="Chromosome 8"/>
</dbReference>
<feature type="region of interest" description="Disordered" evidence="1">
    <location>
        <begin position="158"/>
        <end position="222"/>
    </location>
</feature>
<reference evidence="2" key="2">
    <citation type="submission" date="2021-01" db="UniProtKB">
        <authorList>
            <consortium name="EnsemblPlants"/>
        </authorList>
    </citation>
    <scope>IDENTIFICATION</scope>
</reference>
<dbReference type="Gramene" id="QL08p054576:mrna">
    <property type="protein sequence ID" value="QL08p054576:mrna"/>
    <property type="gene ID" value="QL08p054576"/>
</dbReference>
<protein>
    <submittedName>
        <fullName evidence="2">Uncharacterized protein</fullName>
    </submittedName>
</protein>
<name>A0A7N2MF03_QUELO</name>
<feature type="compositionally biased region" description="Low complexity" evidence="1">
    <location>
        <begin position="162"/>
        <end position="176"/>
    </location>
</feature>
<proteinExistence type="predicted"/>
<evidence type="ECO:0000313" key="3">
    <source>
        <dbReference type="Proteomes" id="UP000594261"/>
    </source>
</evidence>
<accession>A0A7N2MF03</accession>
<dbReference type="InParanoid" id="A0A7N2MF03"/>
<dbReference type="AlphaFoldDB" id="A0A7N2MF03"/>
<sequence>MVRLISCHPDSNRNSAGEYVRVSENWLNVSKKFRPDINVVRVQELNFVLRSEIFVHYDGQLKAYHLILGYVPSYTSYQDLSSVLTVGNPLLLYLDVRLPGFLPQGLTSREAKHLGDLAEDGPLVKEAILDEPVQPNSVEEMVQKCSIALDHWFPATQASRGQAATRPTPQQTTPLASKQWRKRQKGDDGTTVESSTPPAAHLPTLASGQATTQPTGKTPQKT</sequence>
<keyword evidence="3" id="KW-1185">Reference proteome</keyword>
<evidence type="ECO:0000256" key="1">
    <source>
        <dbReference type="SAM" id="MobiDB-lite"/>
    </source>
</evidence>
<organism evidence="2 3">
    <name type="scientific">Quercus lobata</name>
    <name type="common">Valley oak</name>
    <dbReference type="NCBI Taxonomy" id="97700"/>
    <lineage>
        <taxon>Eukaryota</taxon>
        <taxon>Viridiplantae</taxon>
        <taxon>Streptophyta</taxon>
        <taxon>Embryophyta</taxon>
        <taxon>Tracheophyta</taxon>
        <taxon>Spermatophyta</taxon>
        <taxon>Magnoliopsida</taxon>
        <taxon>eudicotyledons</taxon>
        <taxon>Gunneridae</taxon>
        <taxon>Pentapetalae</taxon>
        <taxon>rosids</taxon>
        <taxon>fabids</taxon>
        <taxon>Fagales</taxon>
        <taxon>Fagaceae</taxon>
        <taxon>Quercus</taxon>
    </lineage>
</organism>